<gene>
    <name evidence="2" type="ORF">AXW67_24820</name>
</gene>
<dbReference type="GeneID" id="32580185"/>
<proteinExistence type="predicted"/>
<evidence type="ECO:0000313" key="2">
    <source>
        <dbReference type="EMBL" id="OAF10873.1"/>
    </source>
</evidence>
<comment type="caution">
    <text evidence="2">The sequence shown here is derived from an EMBL/GenBank/DDBJ whole genome shotgun (WGS) entry which is preliminary data.</text>
</comment>
<protein>
    <submittedName>
        <fullName evidence="2">Uncharacterized protein</fullName>
    </submittedName>
</protein>
<feature type="region of interest" description="Disordered" evidence="1">
    <location>
        <begin position="1"/>
        <end position="35"/>
    </location>
</feature>
<sequence>MRGLRGGLSSAVPKARLPRPASAHLHRSPVGARPITRLPNDFTISSTAGVHAGNADVHVIGFPGDA</sequence>
<keyword evidence="3" id="KW-1185">Reference proteome</keyword>
<dbReference type="AlphaFoldDB" id="A0A176YT52"/>
<evidence type="ECO:0000313" key="3">
    <source>
        <dbReference type="Proteomes" id="UP000077173"/>
    </source>
</evidence>
<dbReference type="EMBL" id="LSEF01000091">
    <property type="protein sequence ID" value="OAF10873.1"/>
    <property type="molecule type" value="Genomic_DNA"/>
</dbReference>
<dbReference type="Proteomes" id="UP000077173">
    <property type="component" value="Unassembled WGS sequence"/>
</dbReference>
<evidence type="ECO:0000256" key="1">
    <source>
        <dbReference type="SAM" id="MobiDB-lite"/>
    </source>
</evidence>
<accession>A0A176YT52</accession>
<organism evidence="2 3">
    <name type="scientific">Bradyrhizobium neotropicale</name>
    <dbReference type="NCBI Taxonomy" id="1497615"/>
    <lineage>
        <taxon>Bacteria</taxon>
        <taxon>Pseudomonadati</taxon>
        <taxon>Pseudomonadota</taxon>
        <taxon>Alphaproteobacteria</taxon>
        <taxon>Hyphomicrobiales</taxon>
        <taxon>Nitrobacteraceae</taxon>
        <taxon>Bradyrhizobium</taxon>
    </lineage>
</organism>
<name>A0A176YT52_9BRAD</name>
<reference evidence="2 3" key="1">
    <citation type="submission" date="2016-02" db="EMBL/GenBank/DDBJ databases">
        <title>Draft genome sequence of the strain BR 10247T Bradyrhizobium neotropicale isolated from nodules of Centrolobium paraense.</title>
        <authorList>
            <person name="Simoes-Araujo J.L."/>
            <person name="Barauna A.C."/>
            <person name="Silva K."/>
            <person name="Zilli J.E."/>
        </authorList>
    </citation>
    <scope>NUCLEOTIDE SEQUENCE [LARGE SCALE GENOMIC DNA]</scope>
    <source>
        <strain evidence="2 3">BR 10247</strain>
    </source>
</reference>